<proteinExistence type="predicted"/>
<keyword evidence="8" id="KW-1015">Disulfide bond</keyword>
<evidence type="ECO:0000256" key="6">
    <source>
        <dbReference type="ARBA" id="ARBA00022750"/>
    </source>
</evidence>
<dbReference type="InterPro" id="IPR008139">
    <property type="entry name" value="SaposinB_dom"/>
</dbReference>
<dbReference type="GO" id="GO:0006629">
    <property type="term" value="P:lipid metabolic process"/>
    <property type="evidence" value="ECO:0007669"/>
    <property type="project" value="InterPro"/>
</dbReference>
<evidence type="ECO:0000256" key="9">
    <source>
        <dbReference type="ARBA" id="ARBA00023180"/>
    </source>
</evidence>
<dbReference type="FunFam" id="1.10.225.10:FF:000008">
    <property type="entry name" value="Pulmonary surfactant-associated protein B"/>
    <property type="match status" value="2"/>
</dbReference>
<evidence type="ECO:0000313" key="14">
    <source>
        <dbReference type="EMBL" id="KAE9447555.1"/>
    </source>
</evidence>
<keyword evidence="4" id="KW-0732">Signal</keyword>
<organism evidence="14 15">
    <name type="scientific">Rhododendron williamsianum</name>
    <dbReference type="NCBI Taxonomy" id="262921"/>
    <lineage>
        <taxon>Eukaryota</taxon>
        <taxon>Viridiplantae</taxon>
        <taxon>Streptophyta</taxon>
        <taxon>Embryophyta</taxon>
        <taxon>Tracheophyta</taxon>
        <taxon>Spermatophyta</taxon>
        <taxon>Magnoliopsida</taxon>
        <taxon>eudicotyledons</taxon>
        <taxon>Gunneridae</taxon>
        <taxon>Pentapetalae</taxon>
        <taxon>asterids</taxon>
        <taxon>Ericales</taxon>
        <taxon>Ericaceae</taxon>
        <taxon>Ericoideae</taxon>
        <taxon>Rhodoreae</taxon>
        <taxon>Rhododendron</taxon>
    </lineage>
</organism>
<evidence type="ECO:0000259" key="13">
    <source>
        <dbReference type="PROSITE" id="PS50015"/>
    </source>
</evidence>
<evidence type="ECO:0000256" key="3">
    <source>
        <dbReference type="ARBA" id="ARBA00022670"/>
    </source>
</evidence>
<dbReference type="SMART" id="SM00741">
    <property type="entry name" value="SapB"/>
    <property type="match status" value="2"/>
</dbReference>
<evidence type="ECO:0000256" key="2">
    <source>
        <dbReference type="ARBA" id="ARBA00022525"/>
    </source>
</evidence>
<dbReference type="GO" id="GO:0005576">
    <property type="term" value="C:extracellular region"/>
    <property type="evidence" value="ECO:0007669"/>
    <property type="project" value="UniProtKB-SubCell"/>
</dbReference>
<dbReference type="InterPro" id="IPR051428">
    <property type="entry name" value="Sphingo_Act-Surfact_Prot"/>
</dbReference>
<evidence type="ECO:0000256" key="5">
    <source>
        <dbReference type="ARBA" id="ARBA00022737"/>
    </source>
</evidence>
<evidence type="ECO:0000256" key="7">
    <source>
        <dbReference type="ARBA" id="ARBA00023145"/>
    </source>
</evidence>
<dbReference type="InterPro" id="IPR011001">
    <property type="entry name" value="Saposin-like"/>
</dbReference>
<comment type="function">
    <text evidence="10">Pulmonary surfactant-associated proteins promote alveolar stability by lowering the surface tension at the air-liquid interface in the peripheral air spaces. SP-B increases the collapse pressure of palmitic acid to nearly 70 millinewtons per meter.</text>
</comment>
<comment type="caution">
    <text evidence="14">The sequence shown here is derived from an EMBL/GenBank/DDBJ whole genome shotgun (WGS) entry which is preliminary data.</text>
</comment>
<protein>
    <recommendedName>
        <fullName evidence="11">Pulmonary surfactant-associated protein B</fullName>
    </recommendedName>
    <alternativeName>
        <fullName evidence="12">Pulmonary surfactant-associated proteolipid SPL(Phe)</fullName>
    </alternativeName>
</protein>
<gene>
    <name evidence="14" type="ORF">C3L33_20551</name>
</gene>
<keyword evidence="6" id="KW-0064">Aspartyl protease</keyword>
<evidence type="ECO:0000256" key="11">
    <source>
        <dbReference type="ARBA" id="ARBA00041094"/>
    </source>
</evidence>
<dbReference type="AlphaFoldDB" id="A0A6A4KPB9"/>
<evidence type="ECO:0000313" key="15">
    <source>
        <dbReference type="Proteomes" id="UP000428333"/>
    </source>
</evidence>
<keyword evidence="3" id="KW-0645">Protease</keyword>
<dbReference type="PANTHER" id="PTHR11480:SF3">
    <property type="entry name" value="BCDNA.GH08312"/>
    <property type="match status" value="1"/>
</dbReference>
<feature type="domain" description="Saposin B-type" evidence="13">
    <location>
        <begin position="168"/>
        <end position="247"/>
    </location>
</feature>
<feature type="domain" description="Saposin B-type" evidence="13">
    <location>
        <begin position="256"/>
        <end position="336"/>
    </location>
</feature>
<keyword evidence="2" id="KW-0964">Secreted</keyword>
<comment type="subcellular location">
    <subcellularLocation>
        <location evidence="1">Secreted</location>
        <location evidence="1">Extracellular space</location>
    </subcellularLocation>
</comment>
<dbReference type="PANTHER" id="PTHR11480">
    <property type="entry name" value="SAPOSIN-RELATED"/>
    <property type="match status" value="1"/>
</dbReference>
<evidence type="ECO:0000256" key="8">
    <source>
        <dbReference type="ARBA" id="ARBA00023157"/>
    </source>
</evidence>
<keyword evidence="6" id="KW-0378">Hydrolase</keyword>
<evidence type="ECO:0000256" key="4">
    <source>
        <dbReference type="ARBA" id="ARBA00022729"/>
    </source>
</evidence>
<reference evidence="14 15" key="1">
    <citation type="journal article" date="2019" name="Genome Biol. Evol.">
        <title>The Rhododendron genome and chromosomal organization provide insight into shared whole-genome duplications across the heath family (Ericaceae).</title>
        <authorList>
            <person name="Soza V.L."/>
            <person name="Lindsley D."/>
            <person name="Waalkes A."/>
            <person name="Ramage E."/>
            <person name="Patwardhan R.P."/>
            <person name="Burton J.N."/>
            <person name="Adey A."/>
            <person name="Kumar A."/>
            <person name="Qiu R."/>
            <person name="Shendure J."/>
            <person name="Hall B."/>
        </authorList>
    </citation>
    <scope>NUCLEOTIDE SEQUENCE [LARGE SCALE GENOMIC DNA]</scope>
    <source>
        <strain evidence="14">RSF 1966-606</strain>
    </source>
</reference>
<name>A0A6A4KPB9_9ERIC</name>
<sequence length="367" mass="40941">VRWDLSSDVKTSQASAVVAGLSCCMNPLFILLEIPIGYLAVLMTKALDFQKYGISDMGFLLAWMIQMKHSYLCSFENMKHSCSSSKPRISPLRLIFQKVNVLGKGTMDVKVGLLVLLVFSASCACDARELMSVGQSGREIVTFDVSVLQINQLESEGGLKGSEELAQNSHFCTLCEEFAAEALEYLEEDKTQTEVIEMLHNSCSQLRSLEQQCITLVDYYVPLFFDQVGSVEPGDFCQKVNLCEQAVMTSRPQPQPEDKCEICHHAVAEVLLKLKDPDTQLEIIEILLKACNAMEGHVKKCKKLVFEYGPLILSNAEQFLEKTDMCNAIHACDSPSANNNQATLIEEEPMLSVMQGRKRDQIKDVVM</sequence>
<dbReference type="Pfam" id="PF03489">
    <property type="entry name" value="SapB_2"/>
    <property type="match status" value="2"/>
</dbReference>
<accession>A0A6A4KPB9</accession>
<keyword evidence="9" id="KW-0325">Glycoprotein</keyword>
<dbReference type="Gene3D" id="1.10.225.10">
    <property type="entry name" value="Saposin-like"/>
    <property type="match status" value="2"/>
</dbReference>
<dbReference type="PROSITE" id="PS50015">
    <property type="entry name" value="SAP_B"/>
    <property type="match status" value="2"/>
</dbReference>
<keyword evidence="5" id="KW-0677">Repeat</keyword>
<keyword evidence="15" id="KW-1185">Reference proteome</keyword>
<evidence type="ECO:0000256" key="10">
    <source>
        <dbReference type="ARBA" id="ARBA00037221"/>
    </source>
</evidence>
<dbReference type="InterPro" id="IPR008138">
    <property type="entry name" value="SapB_2"/>
</dbReference>
<keyword evidence="7" id="KW-0865">Zymogen</keyword>
<dbReference type="GO" id="GO:0004190">
    <property type="term" value="F:aspartic-type endopeptidase activity"/>
    <property type="evidence" value="ECO:0007669"/>
    <property type="project" value="UniProtKB-KW"/>
</dbReference>
<dbReference type="OrthoDB" id="69496at2759"/>
<evidence type="ECO:0000256" key="1">
    <source>
        <dbReference type="ARBA" id="ARBA00004239"/>
    </source>
</evidence>
<dbReference type="Proteomes" id="UP000428333">
    <property type="component" value="Linkage Group LG12"/>
</dbReference>
<dbReference type="GO" id="GO:0006508">
    <property type="term" value="P:proteolysis"/>
    <property type="evidence" value="ECO:0007669"/>
    <property type="project" value="UniProtKB-KW"/>
</dbReference>
<dbReference type="Pfam" id="PF05184">
    <property type="entry name" value="SapB_1"/>
    <property type="match status" value="2"/>
</dbReference>
<dbReference type="SUPFAM" id="SSF47862">
    <property type="entry name" value="Saposin"/>
    <property type="match status" value="2"/>
</dbReference>
<dbReference type="InterPro" id="IPR007856">
    <property type="entry name" value="SapB_1"/>
</dbReference>
<dbReference type="EMBL" id="QEFC01003506">
    <property type="protein sequence ID" value="KAE9447555.1"/>
    <property type="molecule type" value="Genomic_DNA"/>
</dbReference>
<evidence type="ECO:0000256" key="12">
    <source>
        <dbReference type="ARBA" id="ARBA00041785"/>
    </source>
</evidence>
<feature type="non-terminal residue" evidence="14">
    <location>
        <position position="1"/>
    </location>
</feature>